<keyword evidence="2" id="KW-0479">Metal-binding</keyword>
<evidence type="ECO:0000256" key="3">
    <source>
        <dbReference type="ARBA" id="ARBA00022741"/>
    </source>
</evidence>
<protein>
    <recommendedName>
        <fullName evidence="8">Coenzyme F420:L-glutamate ligase-like domain-containing protein</fullName>
    </recommendedName>
</protein>
<keyword evidence="1" id="KW-0436">Ligase</keyword>
<organism evidence="9">
    <name type="scientific">marine metagenome</name>
    <dbReference type="NCBI Taxonomy" id="408172"/>
    <lineage>
        <taxon>unclassified sequences</taxon>
        <taxon>metagenomes</taxon>
        <taxon>ecological metagenomes</taxon>
    </lineage>
</organism>
<name>A0A381VBK7_9ZZZZ</name>
<dbReference type="GO" id="GO:0046872">
    <property type="term" value="F:metal ion binding"/>
    <property type="evidence" value="ECO:0007669"/>
    <property type="project" value="UniProtKB-KW"/>
</dbReference>
<evidence type="ECO:0000256" key="6">
    <source>
        <dbReference type="ARBA" id="ARBA00023134"/>
    </source>
</evidence>
<dbReference type="PANTHER" id="PTHR47917">
    <property type="match status" value="1"/>
</dbReference>
<dbReference type="NCBIfam" id="TIGR01916">
    <property type="entry name" value="F420_cofE"/>
    <property type="match status" value="1"/>
</dbReference>
<reference evidence="9" key="1">
    <citation type="submission" date="2018-05" db="EMBL/GenBank/DDBJ databases">
        <authorList>
            <person name="Lanie J.A."/>
            <person name="Ng W.-L."/>
            <person name="Kazmierczak K.M."/>
            <person name="Andrzejewski T.M."/>
            <person name="Davidsen T.M."/>
            <person name="Wayne K.J."/>
            <person name="Tettelin H."/>
            <person name="Glass J.I."/>
            <person name="Rusch D."/>
            <person name="Podicherti R."/>
            <person name="Tsui H.-C.T."/>
            <person name="Winkler M.E."/>
        </authorList>
    </citation>
    <scope>NUCLEOTIDE SEQUENCE</scope>
</reference>
<dbReference type="Pfam" id="PF01996">
    <property type="entry name" value="F420_ligase"/>
    <property type="match status" value="1"/>
</dbReference>
<proteinExistence type="predicted"/>
<sequence length="254" mass="26954">VSAPNLSLFALEGIPLISEGDNVGAIIAQALSLPNQEPEDGDVLVLAQKIVSKAEGRAVRLDTVEPSPKARELAAEVDKDPRVMELILGESRQVIRKKPGVIIVEHLLGYILANAGIDRSNVQPEEDWVLMLPVDPDGSAEKIRKTLQDHFSVHIGVIIADSVGRAWRLGTTGMALGSAGVVALDNLRGQLDLFGRKLEVSEHAVGDAVAAAAELLMGEAAEAIPAVIVRGLGAGHSEQSAAELLRPENEDLFR</sequence>
<gene>
    <name evidence="9" type="ORF">METZ01_LOCUS90606</name>
</gene>
<keyword evidence="3" id="KW-0547">Nucleotide-binding</keyword>
<dbReference type="InterPro" id="IPR002847">
    <property type="entry name" value="F420-0_gamma-glut_ligase-dom"/>
</dbReference>
<dbReference type="AlphaFoldDB" id="A0A381VBK7"/>
<evidence type="ECO:0000256" key="2">
    <source>
        <dbReference type="ARBA" id="ARBA00022723"/>
    </source>
</evidence>
<evidence type="ECO:0000256" key="4">
    <source>
        <dbReference type="ARBA" id="ARBA00022842"/>
    </source>
</evidence>
<feature type="domain" description="Coenzyme F420:L-glutamate ligase-like" evidence="8">
    <location>
        <begin position="14"/>
        <end position="231"/>
    </location>
</feature>
<dbReference type="SUPFAM" id="SSF144010">
    <property type="entry name" value="CofE-like"/>
    <property type="match status" value="1"/>
</dbReference>
<dbReference type="EMBL" id="UINC01008386">
    <property type="protein sequence ID" value="SVA37752.1"/>
    <property type="molecule type" value="Genomic_DNA"/>
</dbReference>
<evidence type="ECO:0000313" key="9">
    <source>
        <dbReference type="EMBL" id="SVA37752.1"/>
    </source>
</evidence>
<dbReference type="PANTHER" id="PTHR47917:SF1">
    <property type="entry name" value="COENZYME F420:L-GLUTAMATE LIGASE"/>
    <property type="match status" value="1"/>
</dbReference>
<evidence type="ECO:0000256" key="5">
    <source>
        <dbReference type="ARBA" id="ARBA00022958"/>
    </source>
</evidence>
<evidence type="ECO:0000256" key="7">
    <source>
        <dbReference type="ARBA" id="ARBA00023211"/>
    </source>
</evidence>
<keyword evidence="5" id="KW-0630">Potassium</keyword>
<evidence type="ECO:0000259" key="8">
    <source>
        <dbReference type="Pfam" id="PF01996"/>
    </source>
</evidence>
<evidence type="ECO:0000256" key="1">
    <source>
        <dbReference type="ARBA" id="ARBA00022598"/>
    </source>
</evidence>
<accession>A0A381VBK7</accession>
<dbReference type="GO" id="GO:0052618">
    <property type="term" value="F:coenzyme F420-0:L-glutamate ligase activity"/>
    <property type="evidence" value="ECO:0007669"/>
    <property type="project" value="TreeGrafter"/>
</dbReference>
<keyword evidence="6" id="KW-0342">GTP-binding</keyword>
<dbReference type="Gene3D" id="3.30.1330.100">
    <property type="entry name" value="CofE-like"/>
    <property type="match status" value="1"/>
</dbReference>
<dbReference type="Gene3D" id="3.90.1660.10">
    <property type="entry name" value="CofE-like domain"/>
    <property type="match status" value="1"/>
</dbReference>
<feature type="non-terminal residue" evidence="9">
    <location>
        <position position="1"/>
    </location>
</feature>
<dbReference type="GO" id="GO:0005525">
    <property type="term" value="F:GTP binding"/>
    <property type="evidence" value="ECO:0007669"/>
    <property type="project" value="UniProtKB-KW"/>
</dbReference>
<dbReference type="InterPro" id="IPR008225">
    <property type="entry name" value="F420-0_g-glutamyl_ligase"/>
</dbReference>
<keyword evidence="4" id="KW-0460">Magnesium</keyword>
<keyword evidence="7" id="KW-0464">Manganese</keyword>